<feature type="region of interest" description="Disordered" evidence="1">
    <location>
        <begin position="22"/>
        <end position="52"/>
    </location>
</feature>
<dbReference type="Proteomes" id="UP001221757">
    <property type="component" value="Unassembled WGS sequence"/>
</dbReference>
<evidence type="ECO:0000313" key="3">
    <source>
        <dbReference type="Proteomes" id="UP001221757"/>
    </source>
</evidence>
<feature type="compositionally biased region" description="Polar residues" evidence="1">
    <location>
        <begin position="41"/>
        <end position="52"/>
    </location>
</feature>
<sequence>MSSSNGFGAGLEEFWTTADPSLAQGSISAPADSPPVHLWSSDDNGSGSSTVNLTQHEISNSEAQVFLGWEWQKSSTVWLDDGVSSEICHFSPPIKVSSERTKVSHVERVTGLPSQFPIPSEATAFLIDVTHILDLDPGTTVDALLKDQDVHSWGGSTGHRSKIDAYIPGIFFGCTDSEASIACRRSKPTCCGAYTCESLAPEFTNVERRELDPNSRDRLVEAQLRTREIQDSTRTGQVLSFIKTISDWQCEAVDSATNRVCSGGKAVPKKLAQCPNGHCTLEIPDFIYEELFLKAVSGEKIVEDEGQGDECCKVSSSRQGKKAFNHIKEGHPFEAKVVPLPCQAELFVFIPHEDKHPELARKCIVIPKSTHPHLHPIPPLLKATHAVAEKYKECVRKLGLGATVAKVEKEIIGGLTLSLYHLGLVSRDTKTKLFNEVKSEPGNQASHENQTVESYIAKQRLLPDEKHVSEREGRTAIFGIKHDIIKYIHKVRTLDCDTTFKPVVGKTNVYEINGWMSGINAEVTLGRVWIKFVWEELLALVKRLTNQKLGFVALHRTGTLLDFNADMEAAPLLGMADALLPTIVIPSVAEEVVDALALIKRITRICYSHIKRGIPDVCYLPREDQDRMRNLMYMKTLEDVEEFKLWIRTLPDPNGVLLRFS</sequence>
<dbReference type="AlphaFoldDB" id="A0AAD7H2U6"/>
<keyword evidence="3" id="KW-1185">Reference proteome</keyword>
<evidence type="ECO:0000313" key="2">
    <source>
        <dbReference type="EMBL" id="KAJ7710894.1"/>
    </source>
</evidence>
<dbReference type="EMBL" id="JARKIE010000001">
    <property type="protein sequence ID" value="KAJ7710894.1"/>
    <property type="molecule type" value="Genomic_DNA"/>
</dbReference>
<protein>
    <submittedName>
        <fullName evidence="2">Uncharacterized protein</fullName>
    </submittedName>
</protein>
<evidence type="ECO:0000256" key="1">
    <source>
        <dbReference type="SAM" id="MobiDB-lite"/>
    </source>
</evidence>
<proteinExistence type="predicted"/>
<comment type="caution">
    <text evidence="2">The sequence shown here is derived from an EMBL/GenBank/DDBJ whole genome shotgun (WGS) entry which is preliminary data.</text>
</comment>
<gene>
    <name evidence="2" type="ORF">B0H17DRAFT_1123978</name>
</gene>
<organism evidence="2 3">
    <name type="scientific">Mycena rosella</name>
    <name type="common">Pink bonnet</name>
    <name type="synonym">Agaricus rosellus</name>
    <dbReference type="NCBI Taxonomy" id="1033263"/>
    <lineage>
        <taxon>Eukaryota</taxon>
        <taxon>Fungi</taxon>
        <taxon>Dikarya</taxon>
        <taxon>Basidiomycota</taxon>
        <taxon>Agaricomycotina</taxon>
        <taxon>Agaricomycetes</taxon>
        <taxon>Agaricomycetidae</taxon>
        <taxon>Agaricales</taxon>
        <taxon>Marasmiineae</taxon>
        <taxon>Mycenaceae</taxon>
        <taxon>Mycena</taxon>
    </lineage>
</organism>
<reference evidence="2" key="1">
    <citation type="submission" date="2023-03" db="EMBL/GenBank/DDBJ databases">
        <title>Massive genome expansion in bonnet fungi (Mycena s.s.) driven by repeated elements and novel gene families across ecological guilds.</title>
        <authorList>
            <consortium name="Lawrence Berkeley National Laboratory"/>
            <person name="Harder C.B."/>
            <person name="Miyauchi S."/>
            <person name="Viragh M."/>
            <person name="Kuo A."/>
            <person name="Thoen E."/>
            <person name="Andreopoulos B."/>
            <person name="Lu D."/>
            <person name="Skrede I."/>
            <person name="Drula E."/>
            <person name="Henrissat B."/>
            <person name="Morin E."/>
            <person name="Kohler A."/>
            <person name="Barry K."/>
            <person name="LaButti K."/>
            <person name="Morin E."/>
            <person name="Salamov A."/>
            <person name="Lipzen A."/>
            <person name="Mereny Z."/>
            <person name="Hegedus B."/>
            <person name="Baldrian P."/>
            <person name="Stursova M."/>
            <person name="Weitz H."/>
            <person name="Taylor A."/>
            <person name="Grigoriev I.V."/>
            <person name="Nagy L.G."/>
            <person name="Martin F."/>
            <person name="Kauserud H."/>
        </authorList>
    </citation>
    <scope>NUCLEOTIDE SEQUENCE</scope>
    <source>
        <strain evidence="2">CBHHK067</strain>
    </source>
</reference>
<name>A0AAD7H2U6_MYCRO</name>
<accession>A0AAD7H2U6</accession>